<evidence type="ECO:0000259" key="3">
    <source>
        <dbReference type="PROSITE" id="PS51186"/>
    </source>
</evidence>
<dbReference type="GO" id="GO:0016746">
    <property type="term" value="F:acyltransferase activity"/>
    <property type="evidence" value="ECO:0007669"/>
    <property type="project" value="UniProtKB-KW"/>
</dbReference>
<dbReference type="CDD" id="cd04301">
    <property type="entry name" value="NAT_SF"/>
    <property type="match status" value="1"/>
</dbReference>
<dbReference type="Gene3D" id="3.40.630.30">
    <property type="match status" value="1"/>
</dbReference>
<dbReference type="InterPro" id="IPR016181">
    <property type="entry name" value="Acyl_CoA_acyltransferase"/>
</dbReference>
<keyword evidence="2 4" id="KW-0012">Acyltransferase</keyword>
<dbReference type="InterPro" id="IPR050832">
    <property type="entry name" value="Bact_Acetyltransf"/>
</dbReference>
<dbReference type="EC" id="2.3.1.-" evidence="4"/>
<evidence type="ECO:0000256" key="2">
    <source>
        <dbReference type="ARBA" id="ARBA00023315"/>
    </source>
</evidence>
<dbReference type="EMBL" id="JAYFUH010000249">
    <property type="protein sequence ID" value="MEA5669265.1"/>
    <property type="molecule type" value="Genomic_DNA"/>
</dbReference>
<sequence>MTFHIRDEQPADIDAIHRLTEAAFAEAVHSSHTEQFIVAALRAAGQLTVSLVAEEHGELIGHVAVSPVVLSSGDAGWHGLGPISVRPDRQGQGIGAALMRTAIDRLTRLGSAGCVLLGEPGYYARFGFKVVPELELPGVPPAYFQALPLAGTVPAAQVHYHAAFEATASP</sequence>
<reference evidence="4 5" key="1">
    <citation type="submission" date="2023-12" db="EMBL/GenBank/DDBJ databases">
        <title>Stenotrophomonas guangdongensis sp. nov., isolated from wilted pepper plants (Capsicum annuum).</title>
        <authorList>
            <person name="Qiu M."/>
            <person name="Li Y."/>
            <person name="Liu Q."/>
            <person name="Zhang X."/>
            <person name="Huang Y."/>
            <person name="Guo R."/>
            <person name="Hu M."/>
            <person name="Zhou J."/>
            <person name="Zhou X."/>
        </authorList>
    </citation>
    <scope>NUCLEOTIDE SEQUENCE [LARGE SCALE GENOMIC DNA]</scope>
    <source>
        <strain evidence="4 5">MH1</strain>
    </source>
</reference>
<organism evidence="4 5">
    <name type="scientific">Stenotrophomonas capsici</name>
    <dbReference type="NCBI Taxonomy" id="3110230"/>
    <lineage>
        <taxon>Bacteria</taxon>
        <taxon>Pseudomonadati</taxon>
        <taxon>Pseudomonadota</taxon>
        <taxon>Gammaproteobacteria</taxon>
        <taxon>Lysobacterales</taxon>
        <taxon>Lysobacteraceae</taxon>
        <taxon>Stenotrophomonas</taxon>
    </lineage>
</organism>
<evidence type="ECO:0000313" key="4">
    <source>
        <dbReference type="EMBL" id="MEA5669265.1"/>
    </source>
</evidence>
<dbReference type="InterPro" id="IPR000182">
    <property type="entry name" value="GNAT_dom"/>
</dbReference>
<evidence type="ECO:0000256" key="1">
    <source>
        <dbReference type="ARBA" id="ARBA00022679"/>
    </source>
</evidence>
<dbReference type="SUPFAM" id="SSF55729">
    <property type="entry name" value="Acyl-CoA N-acyltransferases (Nat)"/>
    <property type="match status" value="1"/>
</dbReference>
<protein>
    <submittedName>
        <fullName evidence="4">N-acetyltransferase</fullName>
        <ecNumber evidence="4">2.3.1.-</ecNumber>
    </submittedName>
</protein>
<comment type="caution">
    <text evidence="4">The sequence shown here is derived from an EMBL/GenBank/DDBJ whole genome shotgun (WGS) entry which is preliminary data.</text>
</comment>
<keyword evidence="5" id="KW-1185">Reference proteome</keyword>
<accession>A0ABU5V7D1</accession>
<dbReference type="Proteomes" id="UP001301653">
    <property type="component" value="Unassembled WGS sequence"/>
</dbReference>
<name>A0ABU5V7D1_9GAMM</name>
<evidence type="ECO:0000313" key="5">
    <source>
        <dbReference type="Proteomes" id="UP001301653"/>
    </source>
</evidence>
<proteinExistence type="predicted"/>
<dbReference type="PROSITE" id="PS51186">
    <property type="entry name" value="GNAT"/>
    <property type="match status" value="1"/>
</dbReference>
<gene>
    <name evidence="4" type="ORF">VA603_17155</name>
</gene>
<keyword evidence="1 4" id="KW-0808">Transferase</keyword>
<dbReference type="Pfam" id="PF00583">
    <property type="entry name" value="Acetyltransf_1"/>
    <property type="match status" value="1"/>
</dbReference>
<feature type="domain" description="N-acetyltransferase" evidence="3">
    <location>
        <begin position="3"/>
        <end position="150"/>
    </location>
</feature>
<dbReference type="PANTHER" id="PTHR43877">
    <property type="entry name" value="AMINOALKYLPHOSPHONATE N-ACETYLTRANSFERASE-RELATED-RELATED"/>
    <property type="match status" value="1"/>
</dbReference>
<dbReference type="RefSeq" id="WP_323439545.1">
    <property type="nucleotide sequence ID" value="NZ_JAYFUH010000249.1"/>
</dbReference>